<evidence type="ECO:0000256" key="7">
    <source>
        <dbReference type="ARBA" id="ARBA00022697"/>
    </source>
</evidence>
<keyword evidence="8 13" id="KW-0547">Nucleotide-binding</keyword>
<dbReference type="Proteomes" id="UP000386847">
    <property type="component" value="Chromosome"/>
</dbReference>
<evidence type="ECO:0000256" key="1">
    <source>
        <dbReference type="ARBA" id="ARBA00005015"/>
    </source>
</evidence>
<evidence type="ECO:0000256" key="5">
    <source>
        <dbReference type="ARBA" id="ARBA00022605"/>
    </source>
</evidence>
<dbReference type="GO" id="GO:0005524">
    <property type="term" value="F:ATP binding"/>
    <property type="evidence" value="ECO:0007669"/>
    <property type="project" value="UniProtKB-UniRule"/>
</dbReference>
<dbReference type="EC" id="2.7.1.39" evidence="3 13"/>
<keyword evidence="7 13" id="KW-0791">Threonine biosynthesis</keyword>
<comment type="function">
    <text evidence="12 13">Catalyzes the ATP-dependent phosphorylation of L-homoserine to L-homoserine phosphate.</text>
</comment>
<keyword evidence="9 13" id="KW-0418">Kinase</keyword>
<dbReference type="PIRSF" id="PIRSF000676">
    <property type="entry name" value="Homoser_kin"/>
    <property type="match status" value="1"/>
</dbReference>
<dbReference type="NCBIfam" id="TIGR00191">
    <property type="entry name" value="thrB"/>
    <property type="match status" value="1"/>
</dbReference>
<keyword evidence="13" id="KW-0963">Cytoplasm</keyword>
<evidence type="ECO:0000256" key="9">
    <source>
        <dbReference type="ARBA" id="ARBA00022777"/>
    </source>
</evidence>
<comment type="pathway">
    <text evidence="1 13">Amino-acid biosynthesis; L-threonine biosynthesis; L-threonine from L-aspartate: step 4/5.</text>
</comment>
<dbReference type="AlphaFoldDB" id="A0A5Q2FIG0"/>
<dbReference type="Pfam" id="PF00288">
    <property type="entry name" value="GHMP_kinases_N"/>
    <property type="match status" value="1"/>
</dbReference>
<evidence type="ECO:0000256" key="3">
    <source>
        <dbReference type="ARBA" id="ARBA00012078"/>
    </source>
</evidence>
<evidence type="ECO:0000259" key="14">
    <source>
        <dbReference type="Pfam" id="PF00288"/>
    </source>
</evidence>
<keyword evidence="6 13" id="KW-0808">Transferase</keyword>
<evidence type="ECO:0000256" key="6">
    <source>
        <dbReference type="ARBA" id="ARBA00022679"/>
    </source>
</evidence>
<reference evidence="16 17" key="1">
    <citation type="submission" date="2019-10" db="EMBL/GenBank/DDBJ databases">
        <title>Genomic analysis of Raineyella sp. CBA3103.</title>
        <authorList>
            <person name="Roh S.W."/>
        </authorList>
    </citation>
    <scope>NUCLEOTIDE SEQUENCE [LARGE SCALE GENOMIC DNA]</scope>
    <source>
        <strain evidence="16 17">CBA3103</strain>
    </source>
</reference>
<dbReference type="RefSeq" id="WP_153572974.1">
    <property type="nucleotide sequence ID" value="NZ_CP045725.1"/>
</dbReference>
<evidence type="ECO:0000313" key="17">
    <source>
        <dbReference type="Proteomes" id="UP000386847"/>
    </source>
</evidence>
<evidence type="ECO:0000256" key="12">
    <source>
        <dbReference type="ARBA" id="ARBA00049954"/>
    </source>
</evidence>
<dbReference type="PROSITE" id="PS00627">
    <property type="entry name" value="GHMP_KINASES_ATP"/>
    <property type="match status" value="1"/>
</dbReference>
<dbReference type="KEGG" id="rain:Rai3103_13185"/>
<dbReference type="InterPro" id="IPR000870">
    <property type="entry name" value="Homoserine_kinase"/>
</dbReference>
<organism evidence="16 17">
    <name type="scientific">Raineyella fluvialis</name>
    <dbReference type="NCBI Taxonomy" id="2662261"/>
    <lineage>
        <taxon>Bacteria</taxon>
        <taxon>Bacillati</taxon>
        <taxon>Actinomycetota</taxon>
        <taxon>Actinomycetes</taxon>
        <taxon>Propionibacteriales</taxon>
        <taxon>Propionibacteriaceae</taxon>
        <taxon>Raineyella</taxon>
    </lineage>
</organism>
<dbReference type="Gene3D" id="3.30.230.10">
    <property type="match status" value="1"/>
</dbReference>
<feature type="domain" description="GHMP kinase C-terminal" evidence="15">
    <location>
        <begin position="213"/>
        <end position="266"/>
    </location>
</feature>
<dbReference type="InterPro" id="IPR020568">
    <property type="entry name" value="Ribosomal_Su5_D2-typ_SF"/>
</dbReference>
<dbReference type="InterPro" id="IPR006203">
    <property type="entry name" value="GHMP_knse_ATP-bd_CS"/>
</dbReference>
<dbReference type="HAMAP" id="MF_00384">
    <property type="entry name" value="Homoser_kinase"/>
    <property type="match status" value="1"/>
</dbReference>
<comment type="similarity">
    <text evidence="2 13">Belongs to the GHMP kinase family. Homoserine kinase subfamily.</text>
</comment>
<name>A0A5Q2FIG0_9ACTN</name>
<feature type="domain" description="GHMP kinase N-terminal" evidence="14">
    <location>
        <begin position="63"/>
        <end position="143"/>
    </location>
</feature>
<dbReference type="InterPro" id="IPR014721">
    <property type="entry name" value="Ribsml_uS5_D2-typ_fold_subgr"/>
</dbReference>
<keyword evidence="17" id="KW-1185">Reference proteome</keyword>
<dbReference type="UniPathway" id="UPA00050">
    <property type="reaction ID" value="UER00064"/>
</dbReference>
<dbReference type="InterPro" id="IPR036554">
    <property type="entry name" value="GHMP_kinase_C_sf"/>
</dbReference>
<comment type="catalytic activity">
    <reaction evidence="11 13">
        <text>L-homoserine + ATP = O-phospho-L-homoserine + ADP + H(+)</text>
        <dbReference type="Rhea" id="RHEA:13985"/>
        <dbReference type="ChEBI" id="CHEBI:15378"/>
        <dbReference type="ChEBI" id="CHEBI:30616"/>
        <dbReference type="ChEBI" id="CHEBI:57476"/>
        <dbReference type="ChEBI" id="CHEBI:57590"/>
        <dbReference type="ChEBI" id="CHEBI:456216"/>
        <dbReference type="EC" id="2.7.1.39"/>
    </reaction>
</comment>
<dbReference type="InterPro" id="IPR006204">
    <property type="entry name" value="GHMP_kinase_N_dom"/>
</dbReference>
<dbReference type="GO" id="GO:0005737">
    <property type="term" value="C:cytoplasm"/>
    <property type="evidence" value="ECO:0007669"/>
    <property type="project" value="UniProtKB-SubCell"/>
</dbReference>
<dbReference type="PRINTS" id="PR00958">
    <property type="entry name" value="HOMSERKINASE"/>
</dbReference>
<evidence type="ECO:0000259" key="15">
    <source>
        <dbReference type="Pfam" id="PF08544"/>
    </source>
</evidence>
<sequence length="297" mass="31206">MQIVVRVPASSANLGPGFDCMGMALDWFDDVTLTTQPAGIDVDVTGEGAEDVPRDASHLIVSTFLTGLESLGVTPPRGLRLTAHNSIPHGRGLGSSSAAITAGLLLAWAYAHPASQPDRKWMERIGTRLEGHADNVAAVILGGLAIAWGTADAGRAISAPLSGDLRALAYIPHRAVPTRRAREALPAQVSHADATANTGRAALLVHALAQRPDLLLDATEDWLHQRYRAELMPESAALVAQLRAGGHAAIISGAGPTVIVLGTEEMLDELARTPFKGFDRRLLHVGGPAHIVSISEN</sequence>
<protein>
    <recommendedName>
        <fullName evidence="4 13">Homoserine kinase</fullName>
        <shortName evidence="13">HK</shortName>
        <shortName evidence="13">HSK</shortName>
        <ecNumber evidence="3 13">2.7.1.39</ecNumber>
    </recommendedName>
</protein>
<proteinExistence type="inferred from homology"/>
<evidence type="ECO:0000256" key="11">
    <source>
        <dbReference type="ARBA" id="ARBA00049375"/>
    </source>
</evidence>
<dbReference type="EMBL" id="CP045725">
    <property type="protein sequence ID" value="QGF24445.1"/>
    <property type="molecule type" value="Genomic_DNA"/>
</dbReference>
<dbReference type="Gene3D" id="3.30.70.890">
    <property type="entry name" value="GHMP kinase, C-terminal domain"/>
    <property type="match status" value="1"/>
</dbReference>
<dbReference type="PANTHER" id="PTHR20861:SF1">
    <property type="entry name" value="HOMOSERINE KINASE"/>
    <property type="match status" value="1"/>
</dbReference>
<dbReference type="GO" id="GO:0009088">
    <property type="term" value="P:threonine biosynthetic process"/>
    <property type="evidence" value="ECO:0007669"/>
    <property type="project" value="UniProtKB-UniRule"/>
</dbReference>
<dbReference type="Pfam" id="PF08544">
    <property type="entry name" value="GHMP_kinases_C"/>
    <property type="match status" value="1"/>
</dbReference>
<evidence type="ECO:0000256" key="13">
    <source>
        <dbReference type="HAMAP-Rule" id="MF_00384"/>
    </source>
</evidence>
<evidence type="ECO:0000256" key="2">
    <source>
        <dbReference type="ARBA" id="ARBA00007370"/>
    </source>
</evidence>
<dbReference type="SUPFAM" id="SSF55060">
    <property type="entry name" value="GHMP Kinase, C-terminal domain"/>
    <property type="match status" value="1"/>
</dbReference>
<dbReference type="PANTHER" id="PTHR20861">
    <property type="entry name" value="HOMOSERINE/4-DIPHOSPHOCYTIDYL-2-C-METHYL-D-ERYTHRITOL KINASE"/>
    <property type="match status" value="1"/>
</dbReference>
<evidence type="ECO:0000256" key="8">
    <source>
        <dbReference type="ARBA" id="ARBA00022741"/>
    </source>
</evidence>
<gene>
    <name evidence="13 16" type="primary">thrB</name>
    <name evidence="16" type="ORF">Rai3103_13185</name>
</gene>
<accession>A0A5Q2FIG0</accession>
<evidence type="ECO:0000313" key="16">
    <source>
        <dbReference type="EMBL" id="QGF24445.1"/>
    </source>
</evidence>
<keyword evidence="5 13" id="KW-0028">Amino-acid biosynthesis</keyword>
<feature type="binding site" evidence="13">
    <location>
        <begin position="88"/>
        <end position="98"/>
    </location>
    <ligand>
        <name>ATP</name>
        <dbReference type="ChEBI" id="CHEBI:30616"/>
    </ligand>
</feature>
<dbReference type="GO" id="GO:0004413">
    <property type="term" value="F:homoserine kinase activity"/>
    <property type="evidence" value="ECO:0007669"/>
    <property type="project" value="UniProtKB-UniRule"/>
</dbReference>
<keyword evidence="10 13" id="KW-0067">ATP-binding</keyword>
<comment type="subcellular location">
    <subcellularLocation>
        <location evidence="13">Cytoplasm</location>
    </subcellularLocation>
</comment>
<evidence type="ECO:0000256" key="10">
    <source>
        <dbReference type="ARBA" id="ARBA00022840"/>
    </source>
</evidence>
<dbReference type="SUPFAM" id="SSF54211">
    <property type="entry name" value="Ribosomal protein S5 domain 2-like"/>
    <property type="match status" value="1"/>
</dbReference>
<evidence type="ECO:0000256" key="4">
    <source>
        <dbReference type="ARBA" id="ARBA00017858"/>
    </source>
</evidence>
<dbReference type="InterPro" id="IPR013750">
    <property type="entry name" value="GHMP_kinase_C_dom"/>
</dbReference>